<evidence type="ECO:0000313" key="1">
    <source>
        <dbReference type="EMBL" id="SBP39613.1"/>
    </source>
</evidence>
<reference evidence="1" key="2">
    <citation type="submission" date="2016-06" db="EMBL/GenBank/DDBJ databases">
        <title>The genome of a short-lived fish provides insights into sex chromosome evolution and the genetic control of aging.</title>
        <authorList>
            <person name="Reichwald K."/>
            <person name="Felder M."/>
            <person name="Petzold A."/>
            <person name="Koch P."/>
            <person name="Groth M."/>
            <person name="Platzer M."/>
        </authorList>
    </citation>
    <scope>NUCLEOTIDE SEQUENCE</scope>
    <source>
        <tissue evidence="1">Brain</tissue>
    </source>
</reference>
<protein>
    <submittedName>
        <fullName evidence="1">Uncharacterized protein</fullName>
    </submittedName>
</protein>
<dbReference type="AlphaFoldDB" id="A0A1A7ZAV2"/>
<feature type="non-terminal residue" evidence="1">
    <location>
        <position position="34"/>
    </location>
</feature>
<name>A0A1A7ZAV2_NOTFU</name>
<accession>A0A1A7ZAV2</accession>
<dbReference type="EMBL" id="HADY01001128">
    <property type="protein sequence ID" value="SBP39613.1"/>
    <property type="molecule type" value="Transcribed_RNA"/>
</dbReference>
<organism evidence="1">
    <name type="scientific">Nothobranchius furzeri</name>
    <name type="common">Turquoise killifish</name>
    <dbReference type="NCBI Taxonomy" id="105023"/>
    <lineage>
        <taxon>Eukaryota</taxon>
        <taxon>Metazoa</taxon>
        <taxon>Chordata</taxon>
        <taxon>Craniata</taxon>
        <taxon>Vertebrata</taxon>
        <taxon>Euteleostomi</taxon>
        <taxon>Actinopterygii</taxon>
        <taxon>Neopterygii</taxon>
        <taxon>Teleostei</taxon>
        <taxon>Neoteleostei</taxon>
        <taxon>Acanthomorphata</taxon>
        <taxon>Ovalentaria</taxon>
        <taxon>Atherinomorphae</taxon>
        <taxon>Cyprinodontiformes</taxon>
        <taxon>Nothobranchiidae</taxon>
        <taxon>Nothobranchius</taxon>
    </lineage>
</organism>
<sequence length="34" mass="3686">PIRGEKGRTFLGHLTFPIFAGCIHDCGPKIPLPP</sequence>
<proteinExistence type="predicted"/>
<gene>
    <name evidence="1" type="primary">Nfu_g_1_025782</name>
</gene>
<feature type="non-terminal residue" evidence="1">
    <location>
        <position position="1"/>
    </location>
</feature>
<reference evidence="1" key="1">
    <citation type="submission" date="2016-05" db="EMBL/GenBank/DDBJ databases">
        <authorList>
            <person name="Lavstsen T."/>
            <person name="Jespersen J.S."/>
        </authorList>
    </citation>
    <scope>NUCLEOTIDE SEQUENCE</scope>
    <source>
        <tissue evidence="1">Brain</tissue>
    </source>
</reference>